<protein>
    <recommendedName>
        <fullName evidence="5">Bifunctional inhibitor/plant lipid transfer protein/seed storage helical domain-containing protein</fullName>
    </recommendedName>
</protein>
<dbReference type="Proteomes" id="UP000215914">
    <property type="component" value="Chromosome 12"/>
</dbReference>
<organism evidence="3 4">
    <name type="scientific">Helianthus annuus</name>
    <name type="common">Common sunflower</name>
    <dbReference type="NCBI Taxonomy" id="4232"/>
    <lineage>
        <taxon>Eukaryota</taxon>
        <taxon>Viridiplantae</taxon>
        <taxon>Streptophyta</taxon>
        <taxon>Embryophyta</taxon>
        <taxon>Tracheophyta</taxon>
        <taxon>Spermatophyta</taxon>
        <taxon>Magnoliopsida</taxon>
        <taxon>eudicotyledons</taxon>
        <taxon>Gunneridae</taxon>
        <taxon>Pentapetalae</taxon>
        <taxon>asterids</taxon>
        <taxon>campanulids</taxon>
        <taxon>Asterales</taxon>
        <taxon>Asteraceae</taxon>
        <taxon>Asteroideae</taxon>
        <taxon>Heliantheae alliance</taxon>
        <taxon>Heliantheae</taxon>
        <taxon>Helianthus</taxon>
    </lineage>
</organism>
<keyword evidence="4" id="KW-1185">Reference proteome</keyword>
<dbReference type="EMBL" id="MNCJ02000327">
    <property type="protein sequence ID" value="KAF5779656.1"/>
    <property type="molecule type" value="Genomic_DNA"/>
</dbReference>
<dbReference type="EMBL" id="CM007901">
    <property type="protein sequence ID" value="OTG06239.1"/>
    <property type="molecule type" value="Genomic_DNA"/>
</dbReference>
<dbReference type="Gramene" id="mRNA:HanXRQr2_Chr12g0562131">
    <property type="protein sequence ID" value="mRNA:HanXRQr2_Chr12g0562131"/>
    <property type="gene ID" value="HanXRQr2_Chr12g0562131"/>
</dbReference>
<feature type="signal peptide" evidence="1">
    <location>
        <begin position="1"/>
        <end position="28"/>
    </location>
</feature>
<sequence>MESFSISKKLYLAGLLVITVVMMASHEACHISDIEDCPLDDNTPPSKLCCGELRLACFCYYYDMYHQYVTRIYDACKKDIGGIGCE</sequence>
<evidence type="ECO:0000313" key="3">
    <source>
        <dbReference type="EMBL" id="OTG06239.1"/>
    </source>
</evidence>
<gene>
    <name evidence="3" type="ORF">HannXRQ_Chr12g0382501</name>
    <name evidence="2" type="ORF">HanXRQr2_Chr12g0562131</name>
</gene>
<name>A0A251T622_HELAN</name>
<feature type="chain" id="PRO_5041061074" description="Bifunctional inhibitor/plant lipid transfer protein/seed storage helical domain-containing protein" evidence="1">
    <location>
        <begin position="29"/>
        <end position="86"/>
    </location>
</feature>
<dbReference type="InParanoid" id="A0A251T622"/>
<accession>A0A251T622</accession>
<proteinExistence type="predicted"/>
<dbReference type="AlphaFoldDB" id="A0A251T622"/>
<reference evidence="2 4" key="1">
    <citation type="journal article" date="2017" name="Nature">
        <title>The sunflower genome provides insights into oil metabolism, flowering and Asterid evolution.</title>
        <authorList>
            <person name="Badouin H."/>
            <person name="Gouzy J."/>
            <person name="Grassa C.J."/>
            <person name="Murat F."/>
            <person name="Staton S.E."/>
            <person name="Cottret L."/>
            <person name="Lelandais-Briere C."/>
            <person name="Owens G.L."/>
            <person name="Carrere S."/>
            <person name="Mayjonade B."/>
            <person name="Legrand L."/>
            <person name="Gill N."/>
            <person name="Kane N.C."/>
            <person name="Bowers J.E."/>
            <person name="Hubner S."/>
            <person name="Bellec A."/>
            <person name="Berard A."/>
            <person name="Berges H."/>
            <person name="Blanchet N."/>
            <person name="Boniface M.C."/>
            <person name="Brunel D."/>
            <person name="Catrice O."/>
            <person name="Chaidir N."/>
            <person name="Claudel C."/>
            <person name="Donnadieu C."/>
            <person name="Faraut T."/>
            <person name="Fievet G."/>
            <person name="Helmstetter N."/>
            <person name="King M."/>
            <person name="Knapp S.J."/>
            <person name="Lai Z."/>
            <person name="Le Paslier M.C."/>
            <person name="Lippi Y."/>
            <person name="Lorenzon L."/>
            <person name="Mandel J.R."/>
            <person name="Marage G."/>
            <person name="Marchand G."/>
            <person name="Marquand E."/>
            <person name="Bret-Mestries E."/>
            <person name="Morien E."/>
            <person name="Nambeesan S."/>
            <person name="Nguyen T."/>
            <person name="Pegot-Espagnet P."/>
            <person name="Pouilly N."/>
            <person name="Raftis F."/>
            <person name="Sallet E."/>
            <person name="Schiex T."/>
            <person name="Thomas J."/>
            <person name="Vandecasteele C."/>
            <person name="Vares D."/>
            <person name="Vear F."/>
            <person name="Vautrin S."/>
            <person name="Crespi M."/>
            <person name="Mangin B."/>
            <person name="Burke J.M."/>
            <person name="Salse J."/>
            <person name="Munos S."/>
            <person name="Vincourt P."/>
            <person name="Rieseberg L.H."/>
            <person name="Langlade N.B."/>
        </authorList>
    </citation>
    <scope>NUCLEOTIDE SEQUENCE [LARGE SCALE GENOMIC DNA]</scope>
    <source>
        <strain evidence="4">cv. SF193</strain>
        <tissue evidence="2">Leaves</tissue>
    </source>
</reference>
<evidence type="ECO:0000313" key="2">
    <source>
        <dbReference type="EMBL" id="KAF5779656.1"/>
    </source>
</evidence>
<reference evidence="2" key="3">
    <citation type="submission" date="2020-06" db="EMBL/GenBank/DDBJ databases">
        <title>Helianthus annuus Genome sequencing and assembly Release 2.</title>
        <authorList>
            <person name="Gouzy J."/>
            <person name="Langlade N."/>
            <person name="Munos S."/>
        </authorList>
    </citation>
    <scope>NUCLEOTIDE SEQUENCE</scope>
    <source>
        <tissue evidence="2">Leaves</tissue>
    </source>
</reference>
<evidence type="ECO:0008006" key="5">
    <source>
        <dbReference type="Google" id="ProtNLM"/>
    </source>
</evidence>
<reference evidence="3" key="2">
    <citation type="submission" date="2017-02" db="EMBL/GenBank/DDBJ databases">
        <title>Sunflower complete genome.</title>
        <authorList>
            <person name="Langlade N."/>
            <person name="Munos S."/>
        </authorList>
    </citation>
    <scope>NUCLEOTIDE SEQUENCE [LARGE SCALE GENOMIC DNA]</scope>
    <source>
        <tissue evidence="3">Leaves</tissue>
    </source>
</reference>
<evidence type="ECO:0000313" key="4">
    <source>
        <dbReference type="Proteomes" id="UP000215914"/>
    </source>
</evidence>
<keyword evidence="1" id="KW-0732">Signal</keyword>
<evidence type="ECO:0000256" key="1">
    <source>
        <dbReference type="SAM" id="SignalP"/>
    </source>
</evidence>